<organism evidence="7 8">
    <name type="scientific">Plastoroseomonas hellenica</name>
    <dbReference type="NCBI Taxonomy" id="2687306"/>
    <lineage>
        <taxon>Bacteria</taxon>
        <taxon>Pseudomonadati</taxon>
        <taxon>Pseudomonadota</taxon>
        <taxon>Alphaproteobacteria</taxon>
        <taxon>Acetobacterales</taxon>
        <taxon>Acetobacteraceae</taxon>
        <taxon>Plastoroseomonas</taxon>
    </lineage>
</organism>
<comment type="similarity">
    <text evidence="3">Belongs to the RlpA family.</text>
</comment>
<evidence type="ECO:0000256" key="4">
    <source>
        <dbReference type="SAM" id="MobiDB-lite"/>
    </source>
</evidence>
<dbReference type="PANTHER" id="PTHR34183">
    <property type="entry name" value="ENDOLYTIC PEPTIDOGLYCAN TRANSGLYCOSYLASE RLPA"/>
    <property type="match status" value="1"/>
</dbReference>
<feature type="non-terminal residue" evidence="7">
    <location>
        <position position="179"/>
    </location>
</feature>
<dbReference type="Pfam" id="PF03330">
    <property type="entry name" value="DPBB_1"/>
    <property type="match status" value="1"/>
</dbReference>
<evidence type="ECO:0000313" key="7">
    <source>
        <dbReference type="EMBL" id="MBR0669425.1"/>
    </source>
</evidence>
<dbReference type="InterPro" id="IPR009009">
    <property type="entry name" value="RlpA-like_DPBB"/>
</dbReference>
<dbReference type="HAMAP" id="MF_02071">
    <property type="entry name" value="RlpA"/>
    <property type="match status" value="1"/>
</dbReference>
<dbReference type="Proteomes" id="UP001196870">
    <property type="component" value="Unassembled WGS sequence"/>
</dbReference>
<dbReference type="PANTHER" id="PTHR34183:SF8">
    <property type="entry name" value="ENDOLYTIC PEPTIDOGLYCAN TRANSGLYCOSYLASE RLPA-RELATED"/>
    <property type="match status" value="1"/>
</dbReference>
<dbReference type="NCBIfam" id="TIGR00413">
    <property type="entry name" value="rlpA"/>
    <property type="match status" value="1"/>
</dbReference>
<comment type="caution">
    <text evidence="7">The sequence shown here is derived from an EMBL/GenBank/DDBJ whole genome shotgun (WGS) entry which is preliminary data.</text>
</comment>
<dbReference type="InterPro" id="IPR036908">
    <property type="entry name" value="RlpA-like_sf"/>
</dbReference>
<evidence type="ECO:0000256" key="1">
    <source>
        <dbReference type="ARBA" id="ARBA00023239"/>
    </source>
</evidence>
<feature type="signal peptide" evidence="5">
    <location>
        <begin position="1"/>
        <end position="23"/>
    </location>
</feature>
<feature type="compositionally biased region" description="Low complexity" evidence="4">
    <location>
        <begin position="37"/>
        <end position="48"/>
    </location>
</feature>
<dbReference type="InterPro" id="IPR034718">
    <property type="entry name" value="RlpA"/>
</dbReference>
<dbReference type="SUPFAM" id="SSF50685">
    <property type="entry name" value="Barwin-like endoglucanases"/>
    <property type="match status" value="1"/>
</dbReference>
<keyword evidence="2" id="KW-0961">Cell wall biogenesis/degradation</keyword>
<dbReference type="Gene3D" id="2.40.40.10">
    <property type="entry name" value="RlpA-like domain"/>
    <property type="match status" value="1"/>
</dbReference>
<evidence type="ECO:0000256" key="2">
    <source>
        <dbReference type="ARBA" id="ARBA00023316"/>
    </source>
</evidence>
<evidence type="ECO:0000259" key="6">
    <source>
        <dbReference type="Pfam" id="PF03330"/>
    </source>
</evidence>
<evidence type="ECO:0000256" key="5">
    <source>
        <dbReference type="SAM" id="SignalP"/>
    </source>
</evidence>
<evidence type="ECO:0000313" key="8">
    <source>
        <dbReference type="Proteomes" id="UP001196870"/>
    </source>
</evidence>
<keyword evidence="5" id="KW-0732">Signal</keyword>
<name>A0ABS5FA39_9PROT</name>
<protein>
    <submittedName>
        <fullName evidence="7">Septal ring lytic transglycosylase RlpA family protein</fullName>
    </submittedName>
</protein>
<dbReference type="InterPro" id="IPR012997">
    <property type="entry name" value="RplA"/>
</dbReference>
<keyword evidence="1" id="KW-0456">Lyase</keyword>
<feature type="chain" id="PRO_5045407381" evidence="5">
    <location>
        <begin position="24"/>
        <end position="179"/>
    </location>
</feature>
<evidence type="ECO:0000256" key="3">
    <source>
        <dbReference type="RuleBase" id="RU003495"/>
    </source>
</evidence>
<dbReference type="CDD" id="cd22268">
    <property type="entry name" value="DPBB_RlpA-like"/>
    <property type="match status" value="1"/>
</dbReference>
<sequence>MGTKGRRRNRVGWVLALGATLQAGCTAPGAEVPPTREPASAAAPEAGPAQHGLASYYAARFRNRRTASGAPFDPASDTAAHRSLPLGSLARVTNLANGRSATVTIRDRGPHTPGRILDVSPRIADELSMRQAGVARVAVEPLQMPGRSLLVPTAAAAEMTELAEAAEAEPPRPAARATA</sequence>
<feature type="domain" description="RlpA-like protein double-psi beta-barrel" evidence="6">
    <location>
        <begin position="50"/>
        <end position="138"/>
    </location>
</feature>
<gene>
    <name evidence="7" type="ORF">GXW71_34090</name>
</gene>
<dbReference type="EMBL" id="JAAGBB010000112">
    <property type="protein sequence ID" value="MBR0669425.1"/>
    <property type="molecule type" value="Genomic_DNA"/>
</dbReference>
<keyword evidence="8" id="KW-1185">Reference proteome</keyword>
<dbReference type="RefSeq" id="WP_211858450.1">
    <property type="nucleotide sequence ID" value="NZ_JAAGBB010000112.1"/>
</dbReference>
<proteinExistence type="inferred from homology"/>
<reference evidence="8" key="1">
    <citation type="journal article" date="2021" name="Syst. Appl. Microbiol.">
        <title>Roseomonas hellenica sp. nov., isolated from roots of wild-growing Alkanna tinctoria.</title>
        <authorList>
            <person name="Rat A."/>
            <person name="Naranjo H.D."/>
            <person name="Lebbe L."/>
            <person name="Cnockaert M."/>
            <person name="Krigas N."/>
            <person name="Grigoriadou K."/>
            <person name="Maloupa E."/>
            <person name="Willems A."/>
        </authorList>
    </citation>
    <scope>NUCLEOTIDE SEQUENCE [LARGE SCALE GENOMIC DNA]</scope>
    <source>
        <strain evidence="8">LMG 31523</strain>
    </source>
</reference>
<feature type="region of interest" description="Disordered" evidence="4">
    <location>
        <begin position="27"/>
        <end position="48"/>
    </location>
</feature>
<accession>A0ABS5FA39</accession>